<dbReference type="GO" id="GO:0016020">
    <property type="term" value="C:membrane"/>
    <property type="evidence" value="ECO:0007669"/>
    <property type="project" value="InterPro"/>
</dbReference>
<comment type="caution">
    <text evidence="2">The sequence shown here is derived from an EMBL/GenBank/DDBJ whole genome shotgun (WGS) entry which is preliminary data.</text>
</comment>
<dbReference type="AlphaFoldDB" id="I3E110"/>
<sequence length="261" mass="30567">MDWSKIKTIFILTFLVLDIYLMYEFLKVLDQNKYELITETSIEDKLAADKIKYPVLPKGPIKDQYVSAKPKIFTGEEMMNIKGQTVSIVDGTTLHGTFDKPFQLSDKFDPSEMNAFIKTNILYSDKYAFWEFSEKDKKITYFQKYQDKFIYSNKNGSLEFFLNDSNQIISYRQTLLEDIEEMAEKEEVLSPLKAIETLYQKGMLEPGSKITKVELGYYTYEIFTASQVLTPVWRFVVDEEENFLVNAFEGQIIELNNDEKK</sequence>
<dbReference type="InterPro" id="IPR018604">
    <property type="entry name" value="YycI-like"/>
</dbReference>
<dbReference type="Gene3D" id="2.40.128.690">
    <property type="entry name" value="YycH protein, domain 3-like"/>
    <property type="match status" value="1"/>
</dbReference>
<name>I3E110_BACMT</name>
<gene>
    <name evidence="2" type="ORF">PB1_07467</name>
</gene>
<keyword evidence="3" id="KW-1185">Reference proteome</keyword>
<accession>I3E110</accession>
<proteinExistence type="predicted"/>
<dbReference type="Proteomes" id="UP000010523">
    <property type="component" value="Unassembled WGS sequence"/>
</dbReference>
<dbReference type="RefSeq" id="WP_003351606.1">
    <property type="nucleotide sequence ID" value="NZ_AFEU01000002.1"/>
</dbReference>
<reference evidence="2 3" key="1">
    <citation type="journal article" date="2012" name="Appl. Environ. Microbiol.">
        <title>Genome Sequence of Thermotolerant Bacillus methanolicus: Features and Regulation Related to Methylotrophy and Production of L-Lysine and L-Glutamate from Methanol.</title>
        <authorList>
            <person name="Heggeset T.M."/>
            <person name="Krog A."/>
            <person name="Balzer S."/>
            <person name="Wentzel A."/>
            <person name="Ellingsen T.E."/>
            <person name="Brautaset T."/>
        </authorList>
    </citation>
    <scope>NUCLEOTIDE SEQUENCE [LARGE SCALE GENOMIC DNA]</scope>
    <source>
        <strain evidence="2 3">PB1</strain>
    </source>
</reference>
<dbReference type="PATRIC" id="fig|997296.3.peg.1586"/>
<dbReference type="eggNOG" id="COG4853">
    <property type="taxonomic scope" value="Bacteria"/>
</dbReference>
<dbReference type="Pfam" id="PF09648">
    <property type="entry name" value="YycI"/>
    <property type="match status" value="1"/>
</dbReference>
<protein>
    <recommendedName>
        <fullName evidence="1">Regulatory protein YycH-like domain-containing protein</fullName>
    </recommendedName>
</protein>
<evidence type="ECO:0000313" key="3">
    <source>
        <dbReference type="Proteomes" id="UP000010523"/>
    </source>
</evidence>
<evidence type="ECO:0000313" key="2">
    <source>
        <dbReference type="EMBL" id="EIJ80181.1"/>
    </source>
</evidence>
<dbReference type="OrthoDB" id="2388036at2"/>
<evidence type="ECO:0000259" key="1">
    <source>
        <dbReference type="Pfam" id="PF09648"/>
    </source>
</evidence>
<feature type="domain" description="Regulatory protein YycH-like" evidence="1">
    <location>
        <begin position="34"/>
        <end position="248"/>
    </location>
</feature>
<dbReference type="EMBL" id="AFEU01000002">
    <property type="protein sequence ID" value="EIJ80181.1"/>
    <property type="molecule type" value="Genomic_DNA"/>
</dbReference>
<dbReference type="STRING" id="997296.PB1_07467"/>
<organism evidence="2 3">
    <name type="scientific">Bacillus methanolicus PB1</name>
    <dbReference type="NCBI Taxonomy" id="997296"/>
    <lineage>
        <taxon>Bacteria</taxon>
        <taxon>Bacillati</taxon>
        <taxon>Bacillota</taxon>
        <taxon>Bacilli</taxon>
        <taxon>Bacillales</taxon>
        <taxon>Bacillaceae</taxon>
        <taxon>Bacillus</taxon>
    </lineage>
</organism>